<keyword evidence="2" id="KW-1185">Reference proteome</keyword>
<dbReference type="EnsemblPlants" id="AVESA.00010b.r2.6CG1138000.1">
    <property type="protein sequence ID" value="AVESA.00010b.r2.6CG1138000.1.CDS"/>
    <property type="gene ID" value="AVESA.00010b.r2.6CG1138000"/>
</dbReference>
<name>A0ACD5ZC48_AVESA</name>
<sequence length="145" mass="15768">MQSLNCVSFFLGVAILFATIGTFVTVAHKELPMTTNSEKGPETKQELTIDKTNIDEGIGSNVATRRKMVLGDAVMEKAEAEDNARRIPSLGAKHPLGKCGHGGGKGSSVNCYFRSRKLPSGVYFDGHVPFTADYPRPQHHPPRNN</sequence>
<proteinExistence type="predicted"/>
<evidence type="ECO:0000313" key="1">
    <source>
        <dbReference type="EnsemblPlants" id="AVESA.00010b.r2.6CG1138000.1.CDS"/>
    </source>
</evidence>
<reference evidence="1" key="2">
    <citation type="submission" date="2025-09" db="UniProtKB">
        <authorList>
            <consortium name="EnsemblPlants"/>
        </authorList>
    </citation>
    <scope>IDENTIFICATION</scope>
</reference>
<protein>
    <submittedName>
        <fullName evidence="1">Uncharacterized protein</fullName>
    </submittedName>
</protein>
<evidence type="ECO:0000313" key="2">
    <source>
        <dbReference type="Proteomes" id="UP001732700"/>
    </source>
</evidence>
<dbReference type="Proteomes" id="UP001732700">
    <property type="component" value="Chromosome 6C"/>
</dbReference>
<organism evidence="1 2">
    <name type="scientific">Avena sativa</name>
    <name type="common">Oat</name>
    <dbReference type="NCBI Taxonomy" id="4498"/>
    <lineage>
        <taxon>Eukaryota</taxon>
        <taxon>Viridiplantae</taxon>
        <taxon>Streptophyta</taxon>
        <taxon>Embryophyta</taxon>
        <taxon>Tracheophyta</taxon>
        <taxon>Spermatophyta</taxon>
        <taxon>Magnoliopsida</taxon>
        <taxon>Liliopsida</taxon>
        <taxon>Poales</taxon>
        <taxon>Poaceae</taxon>
        <taxon>BOP clade</taxon>
        <taxon>Pooideae</taxon>
        <taxon>Poodae</taxon>
        <taxon>Poeae</taxon>
        <taxon>Poeae Chloroplast Group 1 (Aveneae type)</taxon>
        <taxon>Aveninae</taxon>
        <taxon>Avena</taxon>
    </lineage>
</organism>
<reference evidence="1" key="1">
    <citation type="submission" date="2021-05" db="EMBL/GenBank/DDBJ databases">
        <authorList>
            <person name="Scholz U."/>
            <person name="Mascher M."/>
            <person name="Fiebig A."/>
        </authorList>
    </citation>
    <scope>NUCLEOTIDE SEQUENCE [LARGE SCALE GENOMIC DNA]</scope>
</reference>
<accession>A0ACD5ZC48</accession>